<evidence type="ECO:0000256" key="1">
    <source>
        <dbReference type="ARBA" id="ARBA00004496"/>
    </source>
</evidence>
<evidence type="ECO:0000256" key="7">
    <source>
        <dbReference type="PROSITE-ProRule" id="PRU00221"/>
    </source>
</evidence>
<dbReference type="PANTHER" id="PTHR14344:SF3">
    <property type="entry name" value="WD REPEAT-CONTAINING PROTEIN 6"/>
    <property type="match status" value="1"/>
</dbReference>
<dbReference type="InterPro" id="IPR015943">
    <property type="entry name" value="WD40/YVTN_repeat-like_dom_sf"/>
</dbReference>
<dbReference type="Proteomes" id="UP000011958">
    <property type="component" value="Unassembled WGS sequence"/>
</dbReference>
<dbReference type="AlphaFoldDB" id="M7P456"/>
<accession>M7P456</accession>
<dbReference type="eggNOG" id="KOG0974">
    <property type="taxonomic scope" value="Eukaryota"/>
</dbReference>
<dbReference type="HOGENOM" id="CLU_1147591_0_0_1"/>
<evidence type="ECO:0000256" key="5">
    <source>
        <dbReference type="ARBA" id="ARBA00022737"/>
    </source>
</evidence>
<sequence length="242" mass="27807">MDFSVIEFSNKDNYLIVMACSDSSIRIWSFLYKTSEYILILNKKYSTKCLLNVTYILEKDYCYLLVTSTDGFITLWDISNYIYSSEIIIKSSEESFLPIWKNQIHQSNIKSMILRRLEENVYLLVTGGDDNKINILKIIVKLDSNLSNYKISSKTITNKLNAHNSSITGLAFSVSGLLFSIATDQKLKIWKIDTSQLVYLAEFYTYIADPCGISIAKVLNKEILAIYGVGLEFFSFDYTFFI</sequence>
<evidence type="ECO:0000256" key="6">
    <source>
        <dbReference type="ARBA" id="ARBA00038255"/>
    </source>
</evidence>
<dbReference type="Pfam" id="PF00400">
    <property type="entry name" value="WD40"/>
    <property type="match status" value="2"/>
</dbReference>
<keyword evidence="3 7" id="KW-0853">WD repeat</keyword>
<feature type="repeat" description="WD" evidence="7">
    <location>
        <begin position="160"/>
        <end position="200"/>
    </location>
</feature>
<dbReference type="RefSeq" id="XP_007875177.1">
    <property type="nucleotide sequence ID" value="XM_007876986.1"/>
</dbReference>
<evidence type="ECO:0000256" key="4">
    <source>
        <dbReference type="ARBA" id="ARBA00022694"/>
    </source>
</evidence>
<gene>
    <name evidence="8" type="ORF">PNEG_03119</name>
</gene>
<dbReference type="InterPro" id="IPR036322">
    <property type="entry name" value="WD40_repeat_dom_sf"/>
</dbReference>
<dbReference type="PROSITE" id="PS50082">
    <property type="entry name" value="WD_REPEATS_2"/>
    <property type="match status" value="1"/>
</dbReference>
<dbReference type="GeneID" id="19896806"/>
<dbReference type="GO" id="GO:0030488">
    <property type="term" value="P:tRNA methylation"/>
    <property type="evidence" value="ECO:0007669"/>
    <property type="project" value="TreeGrafter"/>
</dbReference>
<organism evidence="8 9">
    <name type="scientific">Pneumocystis murina (strain B123)</name>
    <name type="common">Mouse pneumocystis pneumonia agent</name>
    <name type="synonym">Pneumocystis carinii f. sp. muris</name>
    <dbReference type="NCBI Taxonomy" id="1069680"/>
    <lineage>
        <taxon>Eukaryota</taxon>
        <taxon>Fungi</taxon>
        <taxon>Dikarya</taxon>
        <taxon>Ascomycota</taxon>
        <taxon>Taphrinomycotina</taxon>
        <taxon>Pneumocystomycetes</taxon>
        <taxon>Pneumocystaceae</taxon>
        <taxon>Pneumocystis</taxon>
    </lineage>
</organism>
<keyword evidence="5" id="KW-0677">Repeat</keyword>
<dbReference type="OrthoDB" id="66881at2759"/>
<comment type="subcellular location">
    <subcellularLocation>
        <location evidence="1">Cytoplasm</location>
    </subcellularLocation>
</comment>
<evidence type="ECO:0000256" key="2">
    <source>
        <dbReference type="ARBA" id="ARBA00022490"/>
    </source>
</evidence>
<dbReference type="VEuPathDB" id="FungiDB:PNEG_03119"/>
<dbReference type="STRING" id="1069680.M7P456"/>
<evidence type="ECO:0000313" key="9">
    <source>
        <dbReference type="Proteomes" id="UP000011958"/>
    </source>
</evidence>
<dbReference type="PROSITE" id="PS50294">
    <property type="entry name" value="WD_REPEATS_REGION"/>
    <property type="match status" value="1"/>
</dbReference>
<proteinExistence type="inferred from homology"/>
<keyword evidence="9" id="KW-1185">Reference proteome</keyword>
<dbReference type="Gene3D" id="2.130.10.10">
    <property type="entry name" value="YVTN repeat-like/Quinoprotein amine dehydrogenase"/>
    <property type="match status" value="1"/>
</dbReference>
<dbReference type="GO" id="GO:0005737">
    <property type="term" value="C:cytoplasm"/>
    <property type="evidence" value="ECO:0007669"/>
    <property type="project" value="UniProtKB-SubCell"/>
</dbReference>
<dbReference type="InterPro" id="IPR051973">
    <property type="entry name" value="tRNA_Anticodon_Mtase-Reg"/>
</dbReference>
<reference evidence="9" key="1">
    <citation type="journal article" date="2016" name="Nat. Commun.">
        <title>Genome analysis of three Pneumocystis species reveals adaptation mechanisms to life exclusively in mammalian hosts.</title>
        <authorList>
            <person name="Ma L."/>
            <person name="Chen Z."/>
            <person name="Huang D.W."/>
            <person name="Kutty G."/>
            <person name="Ishihara M."/>
            <person name="Wang H."/>
            <person name="Abouelleil A."/>
            <person name="Bishop L."/>
            <person name="Davey E."/>
            <person name="Deng R."/>
            <person name="Deng X."/>
            <person name="Fan L."/>
            <person name="Fantoni G."/>
            <person name="Fitzgerald M."/>
            <person name="Gogineni E."/>
            <person name="Goldberg J.M."/>
            <person name="Handley G."/>
            <person name="Hu X."/>
            <person name="Huber C."/>
            <person name="Jiao X."/>
            <person name="Jones K."/>
            <person name="Levin J.Z."/>
            <person name="Liu Y."/>
            <person name="Macdonald P."/>
            <person name="Melnikov A."/>
            <person name="Raley C."/>
            <person name="Sassi M."/>
            <person name="Sherman B.T."/>
            <person name="Song X."/>
            <person name="Sykes S."/>
            <person name="Tran B."/>
            <person name="Walsh L."/>
            <person name="Xia Y."/>
            <person name="Yang J."/>
            <person name="Young S."/>
            <person name="Zeng Q."/>
            <person name="Zheng X."/>
            <person name="Stephens R."/>
            <person name="Nusbaum C."/>
            <person name="Birren B.W."/>
            <person name="Azadi P."/>
            <person name="Lempicki R.A."/>
            <person name="Cuomo C.A."/>
            <person name="Kovacs J.A."/>
        </authorList>
    </citation>
    <scope>NUCLEOTIDE SEQUENCE [LARGE SCALE GENOMIC DNA]</scope>
    <source>
        <strain evidence="9">B123</strain>
    </source>
</reference>
<protein>
    <submittedName>
        <fullName evidence="8">Uncharacterized protein</fullName>
    </submittedName>
</protein>
<name>M7P456_PNEMU</name>
<dbReference type="SUPFAM" id="SSF50978">
    <property type="entry name" value="WD40 repeat-like"/>
    <property type="match status" value="1"/>
</dbReference>
<evidence type="ECO:0000256" key="3">
    <source>
        <dbReference type="ARBA" id="ARBA00022574"/>
    </source>
</evidence>
<dbReference type="InterPro" id="IPR001680">
    <property type="entry name" value="WD40_rpt"/>
</dbReference>
<dbReference type="PANTHER" id="PTHR14344">
    <property type="entry name" value="WD REPEAT PROTEIN"/>
    <property type="match status" value="1"/>
</dbReference>
<evidence type="ECO:0000313" key="8">
    <source>
        <dbReference type="EMBL" id="EMR08645.1"/>
    </source>
</evidence>
<keyword evidence="4" id="KW-0819">tRNA processing</keyword>
<dbReference type="EMBL" id="AFWA02000015">
    <property type="protein sequence ID" value="EMR08645.1"/>
    <property type="molecule type" value="Genomic_DNA"/>
</dbReference>
<dbReference type="SMART" id="SM00320">
    <property type="entry name" value="WD40"/>
    <property type="match status" value="3"/>
</dbReference>
<comment type="similarity">
    <text evidence="6">Belongs to the WD repeat WDR6 family.</text>
</comment>
<keyword evidence="2" id="KW-0963">Cytoplasm</keyword>
<comment type="caution">
    <text evidence="8">The sequence shown here is derived from an EMBL/GenBank/DDBJ whole genome shotgun (WGS) entry which is preliminary data.</text>
</comment>